<dbReference type="Proteomes" id="UP000054144">
    <property type="component" value="Unassembled WGS sequence"/>
</dbReference>
<evidence type="ECO:0008006" key="3">
    <source>
        <dbReference type="Google" id="ProtNLM"/>
    </source>
</evidence>
<organism evidence="1 2">
    <name type="scientific">Fistulina hepatica ATCC 64428</name>
    <dbReference type="NCBI Taxonomy" id="1128425"/>
    <lineage>
        <taxon>Eukaryota</taxon>
        <taxon>Fungi</taxon>
        <taxon>Dikarya</taxon>
        <taxon>Basidiomycota</taxon>
        <taxon>Agaricomycotina</taxon>
        <taxon>Agaricomycetes</taxon>
        <taxon>Agaricomycetidae</taxon>
        <taxon>Agaricales</taxon>
        <taxon>Fistulinaceae</taxon>
        <taxon>Fistulina</taxon>
    </lineage>
</organism>
<sequence>MSSHTFSSLEACPGDILEHIAYHCASSPFEFPDNLHPLLRSSPVIWRTLRVQSCPQLYANIFLCNFDLTAFCRRHRCLRHMSADVSNSELAVELLHRHTLIRRLRRGLTVTSTLGDDLRAALRLVMESDGLNEAHLSQCDASDSLVKLLNVGVNISDECRAMMMWFLCLTLSHLDVKNKSKEAQNALLMSCRDFIITKSQIPPTRASYPWLEASDERSFVAQPSLDASYPAIAMTFVLEETLPVEIPPHLLNGDGGTGGGAQLQDYLRFTGYRTPLFGDSRPKIDKSTPDPFSALDHRRSELHDNTEVEMFASKPARTLALGGMLRPGSLMGVWEGVYMMASNAASTGTGPKKDFSEREDFYCRKPMQCIITEWYCQDPAECLPETDFDNPSTQWIPAKLVPSEAGLRYASNVYKYQASSSRTPSPSPAASDYVSGRDMDWVLTGTTSPKHSNAWGGYKYVGRVMSDDTIELIRQPTDLAFNTLHRAMPMMAAKHGYSKESYSMVKRWLAVGGVAIVAIAGPLESLVSVSPFWMTYCSAQVAYLPQKS</sequence>
<keyword evidence="2" id="KW-1185">Reference proteome</keyword>
<evidence type="ECO:0000313" key="1">
    <source>
        <dbReference type="EMBL" id="KIY44866.1"/>
    </source>
</evidence>
<dbReference type="EMBL" id="KN882064">
    <property type="protein sequence ID" value="KIY44866.1"/>
    <property type="molecule type" value="Genomic_DNA"/>
</dbReference>
<dbReference type="AlphaFoldDB" id="A0A0D7A4P7"/>
<proteinExistence type="predicted"/>
<evidence type="ECO:0000313" key="2">
    <source>
        <dbReference type="Proteomes" id="UP000054144"/>
    </source>
</evidence>
<gene>
    <name evidence="1" type="ORF">FISHEDRAFT_77086</name>
</gene>
<name>A0A0D7A4P7_9AGAR</name>
<accession>A0A0D7A4P7</accession>
<protein>
    <recommendedName>
        <fullName evidence="3">F-box domain-containing protein</fullName>
    </recommendedName>
</protein>
<dbReference type="OrthoDB" id="3007819at2759"/>
<reference evidence="1 2" key="1">
    <citation type="journal article" date="2015" name="Fungal Genet. Biol.">
        <title>Evolution of novel wood decay mechanisms in Agaricales revealed by the genome sequences of Fistulina hepatica and Cylindrobasidium torrendii.</title>
        <authorList>
            <person name="Floudas D."/>
            <person name="Held B.W."/>
            <person name="Riley R."/>
            <person name="Nagy L.G."/>
            <person name="Koehler G."/>
            <person name="Ransdell A.S."/>
            <person name="Younus H."/>
            <person name="Chow J."/>
            <person name="Chiniquy J."/>
            <person name="Lipzen A."/>
            <person name="Tritt A."/>
            <person name="Sun H."/>
            <person name="Haridas S."/>
            <person name="LaButti K."/>
            <person name="Ohm R.A."/>
            <person name="Kues U."/>
            <person name="Blanchette R.A."/>
            <person name="Grigoriev I.V."/>
            <person name="Minto R.E."/>
            <person name="Hibbett D.S."/>
        </authorList>
    </citation>
    <scope>NUCLEOTIDE SEQUENCE [LARGE SCALE GENOMIC DNA]</scope>
    <source>
        <strain evidence="1 2">ATCC 64428</strain>
    </source>
</reference>